<sequence>MNFLPRLARCMRVYRKKSDGTVSVEFVLWMPLFLVILALAIDVSLLFMSQSNYWSVSRDTARLVARHAMDGTTAKSYAEIRAGSFFGQPKATVEYGPSTVTVTLSAPAQSIMIFDGMGFARDLNINARITQALEPI</sequence>
<dbReference type="Pfam" id="PF07811">
    <property type="entry name" value="TadE"/>
    <property type="match status" value="1"/>
</dbReference>
<dbReference type="AlphaFoldDB" id="A0A1M7AKJ8"/>
<dbReference type="InterPro" id="IPR012495">
    <property type="entry name" value="TadE-like_dom"/>
</dbReference>
<accession>A0A1M7AKJ8</accession>
<dbReference type="Proteomes" id="UP000322545">
    <property type="component" value="Unassembled WGS sequence"/>
</dbReference>
<keyword evidence="1" id="KW-0472">Membrane</keyword>
<dbReference type="EMBL" id="FRCB01000001">
    <property type="protein sequence ID" value="SHL43311.1"/>
    <property type="molecule type" value="Genomic_DNA"/>
</dbReference>
<gene>
    <name evidence="3" type="ORF">SAMN05443432_101491</name>
</gene>
<keyword evidence="1" id="KW-1133">Transmembrane helix</keyword>
<evidence type="ECO:0000313" key="3">
    <source>
        <dbReference type="EMBL" id="SHL43311.1"/>
    </source>
</evidence>
<proteinExistence type="predicted"/>
<feature type="transmembrane region" description="Helical" evidence="1">
    <location>
        <begin position="26"/>
        <end position="48"/>
    </location>
</feature>
<reference evidence="3 4" key="1">
    <citation type="submission" date="2016-11" db="EMBL/GenBank/DDBJ databases">
        <authorList>
            <person name="Varghese N."/>
            <person name="Submissions S."/>
        </authorList>
    </citation>
    <scope>NUCLEOTIDE SEQUENCE [LARGE SCALE GENOMIC DNA]</scope>
    <source>
        <strain evidence="3 4">DSM 28249</strain>
    </source>
</reference>
<evidence type="ECO:0000256" key="1">
    <source>
        <dbReference type="SAM" id="Phobius"/>
    </source>
</evidence>
<feature type="domain" description="TadE-like" evidence="2">
    <location>
        <begin position="20"/>
        <end position="62"/>
    </location>
</feature>
<evidence type="ECO:0000259" key="2">
    <source>
        <dbReference type="Pfam" id="PF07811"/>
    </source>
</evidence>
<dbReference type="RefSeq" id="WP_149778052.1">
    <property type="nucleotide sequence ID" value="NZ_FRCB01000001.1"/>
</dbReference>
<organism evidence="3 4">
    <name type="scientific">Roseovarius litoreus</name>
    <dbReference type="NCBI Taxonomy" id="1155722"/>
    <lineage>
        <taxon>Bacteria</taxon>
        <taxon>Pseudomonadati</taxon>
        <taxon>Pseudomonadota</taxon>
        <taxon>Alphaproteobacteria</taxon>
        <taxon>Rhodobacterales</taxon>
        <taxon>Roseobacteraceae</taxon>
        <taxon>Roseovarius</taxon>
    </lineage>
</organism>
<keyword evidence="4" id="KW-1185">Reference proteome</keyword>
<name>A0A1M7AKJ8_9RHOB</name>
<evidence type="ECO:0000313" key="4">
    <source>
        <dbReference type="Proteomes" id="UP000322545"/>
    </source>
</evidence>
<keyword evidence="1" id="KW-0812">Transmembrane</keyword>
<protein>
    <submittedName>
        <fullName evidence="3">TadE-like protein</fullName>
    </submittedName>
</protein>